<reference evidence="1" key="1">
    <citation type="journal article" date="2018" name="Nat. Plants">
        <title>Whole-genome landscape of Medicago truncatula symbiotic genes.</title>
        <authorList>
            <person name="Pecrix Y."/>
            <person name="Gamas P."/>
            <person name="Carrere S."/>
        </authorList>
    </citation>
    <scope>NUCLEOTIDE SEQUENCE</scope>
    <source>
        <tissue evidence="1">Leaves</tissue>
    </source>
</reference>
<evidence type="ECO:0000313" key="1">
    <source>
        <dbReference type="EMBL" id="RHN76826.1"/>
    </source>
</evidence>
<comment type="caution">
    <text evidence="1">The sequence shown here is derived from an EMBL/GenBank/DDBJ whole genome shotgun (WGS) entry which is preliminary data.</text>
</comment>
<dbReference type="Gene3D" id="1.20.1440.90">
    <property type="entry name" value="Phosphoenolpyruvate/pyruvate domain"/>
    <property type="match status" value="1"/>
</dbReference>
<dbReference type="Proteomes" id="UP000265566">
    <property type="component" value="Chromosome 1"/>
</dbReference>
<dbReference type="AlphaFoldDB" id="A0A396JEZ0"/>
<name>A0A396JEZ0_MEDTR</name>
<dbReference type="GO" id="GO:0015977">
    <property type="term" value="P:carbon fixation"/>
    <property type="evidence" value="ECO:0007669"/>
    <property type="project" value="InterPro"/>
</dbReference>
<dbReference type="Gramene" id="rna205">
    <property type="protein sequence ID" value="RHN76826.1"/>
    <property type="gene ID" value="gene205"/>
</dbReference>
<accession>A0A396JEZ0</accession>
<proteinExistence type="predicted"/>
<sequence>MVLKFLLLSEELHRSSKKDAKHYIAMYYYCNKILEQHCCNIHVILGGVRDKLYNTRECARQLLANGTSDIVEETTFANFEQVLSSQQLNTPLRHNGNGIVTPEWKFPCSNMLRCFLFLEPLELCYRSLCACGDRSIADRNEGLSIHIWTFTRKT</sequence>
<protein>
    <submittedName>
        <fullName evidence="1">Putative phosphoenolpyruvate carboxylase</fullName>
        <ecNumber evidence="1">4.1.1.31</ecNumber>
    </submittedName>
</protein>
<dbReference type="EC" id="4.1.1.31" evidence="1"/>
<dbReference type="InterPro" id="IPR021135">
    <property type="entry name" value="PEP_COase"/>
</dbReference>
<keyword evidence="1" id="KW-0456">Lyase</keyword>
<dbReference type="GO" id="GO:0008964">
    <property type="term" value="F:phosphoenolpyruvate carboxylase activity"/>
    <property type="evidence" value="ECO:0007669"/>
    <property type="project" value="UniProtKB-EC"/>
</dbReference>
<dbReference type="GO" id="GO:0006099">
    <property type="term" value="P:tricarboxylic acid cycle"/>
    <property type="evidence" value="ECO:0007669"/>
    <property type="project" value="InterPro"/>
</dbReference>
<dbReference type="PANTHER" id="PTHR30523">
    <property type="entry name" value="PHOSPHOENOLPYRUVATE CARBOXYLASE"/>
    <property type="match status" value="1"/>
</dbReference>
<gene>
    <name evidence="1" type="ORF">MtrunA17_Chr1g0148111</name>
</gene>
<organism evidence="1">
    <name type="scientific">Medicago truncatula</name>
    <name type="common">Barrel medic</name>
    <name type="synonym">Medicago tribuloides</name>
    <dbReference type="NCBI Taxonomy" id="3880"/>
    <lineage>
        <taxon>Eukaryota</taxon>
        <taxon>Viridiplantae</taxon>
        <taxon>Streptophyta</taxon>
        <taxon>Embryophyta</taxon>
        <taxon>Tracheophyta</taxon>
        <taxon>Spermatophyta</taxon>
        <taxon>Magnoliopsida</taxon>
        <taxon>eudicotyledons</taxon>
        <taxon>Gunneridae</taxon>
        <taxon>Pentapetalae</taxon>
        <taxon>rosids</taxon>
        <taxon>fabids</taxon>
        <taxon>Fabales</taxon>
        <taxon>Fabaceae</taxon>
        <taxon>Papilionoideae</taxon>
        <taxon>50 kb inversion clade</taxon>
        <taxon>NPAAA clade</taxon>
        <taxon>Hologalegina</taxon>
        <taxon>IRL clade</taxon>
        <taxon>Trifolieae</taxon>
        <taxon>Medicago</taxon>
    </lineage>
</organism>
<keyword evidence="1" id="KW-0670">Pyruvate</keyword>
<dbReference type="PANTHER" id="PTHR30523:SF47">
    <property type="entry name" value="PHOSPHOENOLPYRUVATE CARBOXYLASE 2"/>
    <property type="match status" value="1"/>
</dbReference>
<dbReference type="EMBL" id="PSQE01000001">
    <property type="protein sequence ID" value="RHN76826.1"/>
    <property type="molecule type" value="Genomic_DNA"/>
</dbReference>